<comment type="caution">
    <text evidence="1">The sequence shown here is derived from an EMBL/GenBank/DDBJ whole genome shotgun (WGS) entry which is preliminary data.</text>
</comment>
<organism evidence="1 2">
    <name type="scientific">Bradyrhizobium nitroreducens</name>
    <dbReference type="NCBI Taxonomy" id="709803"/>
    <lineage>
        <taxon>Bacteria</taxon>
        <taxon>Pseudomonadati</taxon>
        <taxon>Pseudomonadota</taxon>
        <taxon>Alphaproteobacteria</taxon>
        <taxon>Hyphomicrobiales</taxon>
        <taxon>Nitrobacteraceae</taxon>
        <taxon>Bradyrhizobium</taxon>
    </lineage>
</organism>
<dbReference type="Gene3D" id="3.40.50.150">
    <property type="entry name" value="Vaccinia Virus protein VP39"/>
    <property type="match status" value="1"/>
</dbReference>
<proteinExistence type="predicted"/>
<reference evidence="1 2" key="1">
    <citation type="submission" date="2015-06" db="EMBL/GenBank/DDBJ databases">
        <title>Comparative genome analysis of nirS-carrying Bradyrhizobium sp. strains.</title>
        <authorList>
            <person name="Ishii S."/>
            <person name="Jang J."/>
            <person name="Nishizawa T."/>
            <person name="Senoo K."/>
        </authorList>
    </citation>
    <scope>NUCLEOTIDE SEQUENCE [LARGE SCALE GENOMIC DNA]</scope>
    <source>
        <strain evidence="1 2">TSA1</strain>
    </source>
</reference>
<keyword evidence="2" id="KW-1185">Reference proteome</keyword>
<evidence type="ECO:0008006" key="3">
    <source>
        <dbReference type="Google" id="ProtNLM"/>
    </source>
</evidence>
<name>A0A2M6U896_9BRAD</name>
<protein>
    <recommendedName>
        <fullName evidence="3">Methyltransferase type 11 domain-containing protein</fullName>
    </recommendedName>
</protein>
<sequence length="154" mass="16598">MTDSKALKQQYVAGSLGRRPQGTGPQPTRSALHELLLERFGPTTLSILLPPLGDASSYLSLAEAGHLLSAVGASHTAVAAAYLEAYKRGVYDRCQFTAVKEGEPLPYFPAEFDVIVLTERGASNLPAADKLERLLKEGGLFIRPDNRTGFIAKQ</sequence>
<evidence type="ECO:0000313" key="1">
    <source>
        <dbReference type="EMBL" id="PIT00778.1"/>
    </source>
</evidence>
<gene>
    <name evidence="1" type="ORF">TSA1_08330</name>
</gene>
<dbReference type="InterPro" id="IPR029063">
    <property type="entry name" value="SAM-dependent_MTases_sf"/>
</dbReference>
<accession>A0A2M6U896</accession>
<dbReference type="EMBL" id="LFJC01000003">
    <property type="protein sequence ID" value="PIT00778.1"/>
    <property type="molecule type" value="Genomic_DNA"/>
</dbReference>
<dbReference type="Proteomes" id="UP000228930">
    <property type="component" value="Unassembled WGS sequence"/>
</dbReference>
<dbReference type="SUPFAM" id="SSF53335">
    <property type="entry name" value="S-adenosyl-L-methionine-dependent methyltransferases"/>
    <property type="match status" value="1"/>
</dbReference>
<evidence type="ECO:0000313" key="2">
    <source>
        <dbReference type="Proteomes" id="UP000228930"/>
    </source>
</evidence>
<dbReference type="AlphaFoldDB" id="A0A2M6U896"/>